<feature type="transmembrane region" description="Helical" evidence="3">
    <location>
        <begin position="6"/>
        <end position="25"/>
    </location>
</feature>
<keyword evidence="2" id="KW-0997">Cell inner membrane</keyword>
<dbReference type="Gene3D" id="3.30.1400.10">
    <property type="entry name" value="ZipA, C-terminal FtsZ-binding domain"/>
    <property type="match status" value="1"/>
</dbReference>
<keyword evidence="2 3" id="KW-0472">Membrane</keyword>
<feature type="domain" description="ZipA C-terminal FtsZ-binding" evidence="4">
    <location>
        <begin position="209"/>
        <end position="325"/>
    </location>
</feature>
<comment type="function">
    <text evidence="1">Essential cell division protein that stabilizes the FtsZ protofilaments by cross-linking them and that serves as a cytoplasmic membrane anchor for the Z ring. Also required for the recruitment to the septal ring of downstream cell division proteins.</text>
</comment>
<accession>A0A0H4J0U0</accession>
<keyword evidence="2 3" id="KW-0812">Transmembrane</keyword>
<dbReference type="EMBL" id="CP011002">
    <property type="protein sequence ID" value="AKO66419.1"/>
    <property type="molecule type" value="Genomic_DNA"/>
</dbReference>
<keyword evidence="1" id="KW-0131">Cell cycle</keyword>
<comment type="similarity">
    <text evidence="1">Belongs to the ZipA family.</text>
</comment>
<name>A0A0H4J0U0_9PROT</name>
<evidence type="ECO:0000256" key="3">
    <source>
        <dbReference type="SAM" id="Phobius"/>
    </source>
</evidence>
<protein>
    <recommendedName>
        <fullName evidence="1">Cell division protein ZipA</fullName>
    </recommendedName>
</protein>
<dbReference type="OrthoDB" id="8521018at2"/>
<evidence type="ECO:0000256" key="1">
    <source>
        <dbReference type="RuleBase" id="RU003612"/>
    </source>
</evidence>
<keyword evidence="6" id="KW-1185">Reference proteome</keyword>
<organism evidence="5 6">
    <name type="scientific">Methylophilales bacterium MBRS-H7</name>
    <dbReference type="NCBI Taxonomy" id="1623450"/>
    <lineage>
        <taxon>Bacteria</taxon>
        <taxon>Pseudomonadati</taxon>
        <taxon>Pseudomonadota</taxon>
        <taxon>Betaproteobacteria</taxon>
        <taxon>Nitrosomonadales</taxon>
        <taxon>OM43 clade</taxon>
    </lineage>
</organism>
<dbReference type="InterPro" id="IPR036765">
    <property type="entry name" value="ZipA_FtsZ-bd_C_sf"/>
</dbReference>
<dbReference type="Pfam" id="PF04354">
    <property type="entry name" value="ZipA_C"/>
    <property type="match status" value="1"/>
</dbReference>
<dbReference type="InterPro" id="IPR007449">
    <property type="entry name" value="ZipA_FtsZ-bd_C"/>
</dbReference>
<evidence type="ECO:0000259" key="4">
    <source>
        <dbReference type="Pfam" id="PF04354"/>
    </source>
</evidence>
<evidence type="ECO:0000256" key="2">
    <source>
        <dbReference type="RuleBase" id="RU003613"/>
    </source>
</evidence>
<keyword evidence="3" id="KW-1133">Transmembrane helix</keyword>
<gene>
    <name evidence="5" type="ORF">VI33_07200</name>
</gene>
<dbReference type="GO" id="GO:0005886">
    <property type="term" value="C:plasma membrane"/>
    <property type="evidence" value="ECO:0007669"/>
    <property type="project" value="UniProtKB-SubCell"/>
</dbReference>
<dbReference type="SUPFAM" id="SSF64383">
    <property type="entry name" value="Cell-division protein ZipA, C-terminal domain"/>
    <property type="match status" value="1"/>
</dbReference>
<proteinExistence type="inferred from homology"/>
<dbReference type="GO" id="GO:0090529">
    <property type="term" value="P:cell septum assembly"/>
    <property type="evidence" value="ECO:0007669"/>
    <property type="project" value="InterPro"/>
</dbReference>
<dbReference type="AlphaFoldDB" id="A0A0H4J0U0"/>
<keyword evidence="1" id="KW-0132">Cell division</keyword>
<reference evidence="5 6" key="1">
    <citation type="submission" date="2015-03" db="EMBL/GenBank/DDBJ databases">
        <title>Comparative analysis of the OM43 clade including a novel species from Red Sea uncovers genomic and metabolic diversity among marine methylotrophs.</title>
        <authorList>
            <person name="Jimenez-Infante F."/>
            <person name="Ngugi D.K."/>
            <person name="Vinu M."/>
            <person name="Alam I."/>
            <person name="Kamau A."/>
            <person name="Blom J."/>
            <person name="Bajic V.B."/>
            <person name="Stingl U."/>
        </authorList>
    </citation>
    <scope>NUCLEOTIDE SEQUENCE [LARGE SCALE GENOMIC DNA]</scope>
    <source>
        <strain evidence="5 6">MBRSH7</strain>
    </source>
</reference>
<sequence length="352" mass="41200">MSDVQIALLILGLTIVLFMIIFNWLQLKKTREKQKKADSMRRQHDPLFDKNFDNPSELDNFIVHEPSNHNVSMDFLKKHLPGEINLNFESVVSLTLYKTSEARVLLDLDITSYLRDLKISLYLRKDDDLWATGEAIDENYVFDQILLSLPLISRRLDVDELVKQKFLDLIEKIKQHLEVNQIWLSNEDIIESTAELMPFKRLINKNFLIKIQPKTDSSFHFGAFQDFFNKANIRLFKNYHWYFDPKVDGQKMFKIMNLNRQPLKIDSDAFIQGIIVSLDIPSTNNCIDAFDEMTNLMNEFCIKLNAVMVDGRNKEIDSVYVASIKNHMNQIVKEMEKHNLIPGSEQAQKYFA</sequence>
<keyword evidence="2" id="KW-1003">Cell membrane</keyword>
<comment type="subcellular location">
    <subcellularLocation>
        <location evidence="2">Cell inner membrane</location>
        <topology evidence="2">Single-pass type I membrane protein</topology>
    </subcellularLocation>
</comment>
<dbReference type="Proteomes" id="UP000066549">
    <property type="component" value="Chromosome"/>
</dbReference>
<evidence type="ECO:0000313" key="5">
    <source>
        <dbReference type="EMBL" id="AKO66419.1"/>
    </source>
</evidence>
<evidence type="ECO:0000313" key="6">
    <source>
        <dbReference type="Proteomes" id="UP000066549"/>
    </source>
</evidence>